<dbReference type="AlphaFoldDB" id="A0A160THD1"/>
<keyword evidence="2" id="KW-0812">Transmembrane</keyword>
<organism evidence="3">
    <name type="scientific">hydrothermal vent metagenome</name>
    <dbReference type="NCBI Taxonomy" id="652676"/>
    <lineage>
        <taxon>unclassified sequences</taxon>
        <taxon>metagenomes</taxon>
        <taxon>ecological metagenomes</taxon>
    </lineage>
</organism>
<keyword evidence="2" id="KW-1133">Transmembrane helix</keyword>
<feature type="transmembrane region" description="Helical" evidence="2">
    <location>
        <begin position="71"/>
        <end position="88"/>
    </location>
</feature>
<dbReference type="InterPro" id="IPR043130">
    <property type="entry name" value="CDP-OH_PTrfase_TM_dom"/>
</dbReference>
<dbReference type="GO" id="GO:0016780">
    <property type="term" value="F:phosphotransferase activity, for other substituted phosphate groups"/>
    <property type="evidence" value="ECO:0007669"/>
    <property type="project" value="InterPro"/>
</dbReference>
<protein>
    <submittedName>
        <fullName evidence="3">Phosphatidylglycerophosphate synthase</fullName>
    </submittedName>
</protein>
<dbReference type="PROSITE" id="PS00379">
    <property type="entry name" value="CDP_ALCOHOL_P_TRANSF"/>
    <property type="match status" value="1"/>
</dbReference>
<feature type="transmembrane region" description="Helical" evidence="2">
    <location>
        <begin position="183"/>
        <end position="201"/>
    </location>
</feature>
<dbReference type="Gene3D" id="1.20.120.1760">
    <property type="match status" value="1"/>
</dbReference>
<name>A0A160THD1_9ZZZZ</name>
<dbReference type="EMBL" id="CZQE01000076">
    <property type="protein sequence ID" value="CUS43701.1"/>
    <property type="molecule type" value="Genomic_DNA"/>
</dbReference>
<keyword evidence="2" id="KW-0472">Membrane</keyword>
<dbReference type="GO" id="GO:0016020">
    <property type="term" value="C:membrane"/>
    <property type="evidence" value="ECO:0007669"/>
    <property type="project" value="InterPro"/>
</dbReference>
<dbReference type="Pfam" id="PF01066">
    <property type="entry name" value="CDP-OH_P_transf"/>
    <property type="match status" value="1"/>
</dbReference>
<feature type="transmembrane region" description="Helical" evidence="2">
    <location>
        <begin position="207"/>
        <end position="226"/>
    </location>
</feature>
<dbReference type="InterPro" id="IPR048254">
    <property type="entry name" value="CDP_ALCOHOL_P_TRANSF_CS"/>
</dbReference>
<evidence type="ECO:0000256" key="2">
    <source>
        <dbReference type="SAM" id="Phobius"/>
    </source>
</evidence>
<dbReference type="InterPro" id="IPR000462">
    <property type="entry name" value="CDP-OH_P_trans"/>
</dbReference>
<evidence type="ECO:0000256" key="1">
    <source>
        <dbReference type="ARBA" id="ARBA00022679"/>
    </source>
</evidence>
<dbReference type="GO" id="GO:0008654">
    <property type="term" value="P:phospholipid biosynthetic process"/>
    <property type="evidence" value="ECO:0007669"/>
    <property type="project" value="InterPro"/>
</dbReference>
<gene>
    <name evidence="3" type="ORF">MGWOODY_Smn1078</name>
</gene>
<feature type="transmembrane region" description="Helical" evidence="2">
    <location>
        <begin position="31"/>
        <end position="50"/>
    </location>
</feature>
<sequence length="260" mass="28103">MEHRVSANLVSVVGLGLGILAASAYAQWHDWHFAVVGLALSIGWLIADGLDGMVARATNTASAVGRVLDGVCDHGVFILIYVVIATSIGTGEGWAWALGAGAAHAVQSSLYEGERARFHRRARGLPRGPASPASGNPVVHGYDWLATWIDRVSTRFDSLFDDRAIAPQLATAYAARAAAPMRLMILLTANIRVYAIFLACLAGDPRWFWWFELVPLSIVTIIGIAWHRQVESSLLRQFSAATPVTAVPSFSFHSKDSNRP</sequence>
<evidence type="ECO:0000313" key="3">
    <source>
        <dbReference type="EMBL" id="CUS43701.1"/>
    </source>
</evidence>
<feature type="transmembrane region" description="Helical" evidence="2">
    <location>
        <begin position="7"/>
        <end position="25"/>
    </location>
</feature>
<keyword evidence="1" id="KW-0808">Transferase</keyword>
<accession>A0A160THD1</accession>
<proteinExistence type="predicted"/>
<reference evidence="3" key="1">
    <citation type="submission" date="2015-10" db="EMBL/GenBank/DDBJ databases">
        <authorList>
            <person name="Gilbert D.G."/>
        </authorList>
    </citation>
    <scope>NUCLEOTIDE SEQUENCE</scope>
</reference>